<evidence type="ECO:0000313" key="2">
    <source>
        <dbReference type="EMBL" id="RZF64263.1"/>
    </source>
</evidence>
<dbReference type="RefSeq" id="WP_130157727.1">
    <property type="nucleotide sequence ID" value="NZ_SGIS01000016.1"/>
</dbReference>
<sequence length="243" mass="27982">MSISASTAAETYCSLGGWCLEPGTWANWVSGIASSLAVLLALSGYFFAFPKERRQKRAEEVTTARQLGFKIWRLGERNSSLKPVLFQEIPLNLRAMEQDNPFLWMDPPGPVTRDEVLLLDRTEIALLMKFGEIKYAGEITISVENYLSNLHYLDLWREMRDSLFLTLRPAEKKIDGHFLHPMNQTEETEFLRRGVPINTLIADAQEAWTRNDQRLKEIALNFKPLMQKHLRKKMPGFSFSETD</sequence>
<keyword evidence="1" id="KW-0812">Transmembrane</keyword>
<dbReference type="EMBL" id="SGIS01000016">
    <property type="protein sequence ID" value="RZF64263.1"/>
    <property type="molecule type" value="Genomic_DNA"/>
</dbReference>
<dbReference type="Proteomes" id="UP000292085">
    <property type="component" value="Unassembled WGS sequence"/>
</dbReference>
<name>A0A4Q6XUK1_9SPHN</name>
<feature type="transmembrane region" description="Helical" evidence="1">
    <location>
        <begin position="25"/>
        <end position="48"/>
    </location>
</feature>
<dbReference type="OrthoDB" id="9932302at2"/>
<gene>
    <name evidence="2" type="ORF">EWE75_12010</name>
</gene>
<accession>A0A4Q6XUK1</accession>
<dbReference type="AlphaFoldDB" id="A0A4Q6XUK1"/>
<keyword evidence="3" id="KW-1185">Reference proteome</keyword>
<protein>
    <submittedName>
        <fullName evidence="2">Uncharacterized protein</fullName>
    </submittedName>
</protein>
<proteinExistence type="predicted"/>
<comment type="caution">
    <text evidence="2">The sequence shown here is derived from an EMBL/GenBank/DDBJ whole genome shotgun (WGS) entry which is preliminary data.</text>
</comment>
<evidence type="ECO:0000313" key="3">
    <source>
        <dbReference type="Proteomes" id="UP000292085"/>
    </source>
</evidence>
<evidence type="ECO:0000256" key="1">
    <source>
        <dbReference type="SAM" id="Phobius"/>
    </source>
</evidence>
<keyword evidence="1" id="KW-1133">Transmembrane helix</keyword>
<keyword evidence="1" id="KW-0472">Membrane</keyword>
<reference evidence="2 3" key="1">
    <citation type="submission" date="2019-02" db="EMBL/GenBank/DDBJ databases">
        <authorList>
            <person name="Li Y."/>
        </authorList>
    </citation>
    <scope>NUCLEOTIDE SEQUENCE [LARGE SCALE GENOMIC DNA]</scope>
    <source>
        <strain evidence="2 3">3-7</strain>
    </source>
</reference>
<organism evidence="2 3">
    <name type="scientific">Sphingomonas populi</name>
    <dbReference type="NCBI Taxonomy" id="2484750"/>
    <lineage>
        <taxon>Bacteria</taxon>
        <taxon>Pseudomonadati</taxon>
        <taxon>Pseudomonadota</taxon>
        <taxon>Alphaproteobacteria</taxon>
        <taxon>Sphingomonadales</taxon>
        <taxon>Sphingomonadaceae</taxon>
        <taxon>Sphingomonas</taxon>
    </lineage>
</organism>